<name>G0UA98_TRYVY</name>
<organism evidence="2">
    <name type="scientific">Trypanosoma vivax (strain Y486)</name>
    <dbReference type="NCBI Taxonomy" id="1055687"/>
    <lineage>
        <taxon>Eukaryota</taxon>
        <taxon>Discoba</taxon>
        <taxon>Euglenozoa</taxon>
        <taxon>Kinetoplastea</taxon>
        <taxon>Metakinetoplastina</taxon>
        <taxon>Trypanosomatida</taxon>
        <taxon>Trypanosomatidae</taxon>
        <taxon>Trypanosoma</taxon>
        <taxon>Duttonella</taxon>
    </lineage>
</organism>
<dbReference type="VEuPathDB" id="TriTrypDB:TvY486_1102160"/>
<proteinExistence type="predicted"/>
<feature type="compositionally biased region" description="Polar residues" evidence="1">
    <location>
        <begin position="27"/>
        <end position="37"/>
    </location>
</feature>
<feature type="region of interest" description="Disordered" evidence="1">
    <location>
        <begin position="1"/>
        <end position="69"/>
    </location>
</feature>
<accession>G0UA98</accession>
<reference evidence="2" key="1">
    <citation type="journal article" date="2012" name="Proc. Natl. Acad. Sci. U.S.A.">
        <title>Antigenic diversity is generated by distinct evolutionary mechanisms in African trypanosome species.</title>
        <authorList>
            <person name="Jackson A.P."/>
            <person name="Berry A."/>
            <person name="Aslett M."/>
            <person name="Allison H.C."/>
            <person name="Burton P."/>
            <person name="Vavrova-Anderson J."/>
            <person name="Brown R."/>
            <person name="Browne H."/>
            <person name="Corton N."/>
            <person name="Hauser H."/>
            <person name="Gamble J."/>
            <person name="Gilderthorp R."/>
            <person name="Marcello L."/>
            <person name="McQuillan J."/>
            <person name="Otto T.D."/>
            <person name="Quail M.A."/>
            <person name="Sanders M.J."/>
            <person name="van Tonder A."/>
            <person name="Ginger M.L."/>
            <person name="Field M.C."/>
            <person name="Barry J.D."/>
            <person name="Hertz-Fowler C."/>
            <person name="Berriman M."/>
        </authorList>
    </citation>
    <scope>NUCLEOTIDE SEQUENCE</scope>
    <source>
        <strain evidence="2">Y486</strain>
    </source>
</reference>
<protein>
    <submittedName>
        <fullName evidence="2">Uncharacterized protein</fullName>
    </submittedName>
</protein>
<sequence length="69" mass="7251">ACRSTLEDPPPTGTVAPASPAGIFPKTLSSMTNFRSTNGHEPEGVPISIIRGSSGEADASYFRHTSPHR</sequence>
<dbReference type="AlphaFoldDB" id="G0UA98"/>
<evidence type="ECO:0000256" key="1">
    <source>
        <dbReference type="SAM" id="MobiDB-lite"/>
    </source>
</evidence>
<feature type="non-terminal residue" evidence="2">
    <location>
        <position position="1"/>
    </location>
</feature>
<evidence type="ECO:0000313" key="2">
    <source>
        <dbReference type="EMBL" id="CCC52731.1"/>
    </source>
</evidence>
<gene>
    <name evidence="2" type="ORF">TVY486_1102160</name>
</gene>
<dbReference type="EMBL" id="HE573027">
    <property type="protein sequence ID" value="CCC52731.1"/>
    <property type="molecule type" value="Genomic_DNA"/>
</dbReference>